<gene>
    <name evidence="1" type="ORF">GCM10023214_04460</name>
</gene>
<accession>A0ABP9PXS0</accession>
<dbReference type="EMBL" id="BAABIB010000011">
    <property type="protein sequence ID" value="GAA5152469.1"/>
    <property type="molecule type" value="Genomic_DNA"/>
</dbReference>
<keyword evidence="2" id="KW-1185">Reference proteome</keyword>
<evidence type="ECO:0000313" key="2">
    <source>
        <dbReference type="Proteomes" id="UP001500192"/>
    </source>
</evidence>
<reference evidence="2" key="1">
    <citation type="journal article" date="2019" name="Int. J. Syst. Evol. Microbiol.">
        <title>The Global Catalogue of Microorganisms (GCM) 10K type strain sequencing project: providing services to taxonomists for standard genome sequencing and annotation.</title>
        <authorList>
            <consortium name="The Broad Institute Genomics Platform"/>
            <consortium name="The Broad Institute Genome Sequencing Center for Infectious Disease"/>
            <person name="Wu L."/>
            <person name="Ma J."/>
        </authorList>
    </citation>
    <scope>NUCLEOTIDE SEQUENCE [LARGE SCALE GENOMIC DNA]</scope>
    <source>
        <strain evidence="2">JCM 18054</strain>
    </source>
</reference>
<organism evidence="1 2">
    <name type="scientific">Amycolatopsis dongchuanensis</name>
    <dbReference type="NCBI Taxonomy" id="1070866"/>
    <lineage>
        <taxon>Bacteria</taxon>
        <taxon>Bacillati</taxon>
        <taxon>Actinomycetota</taxon>
        <taxon>Actinomycetes</taxon>
        <taxon>Pseudonocardiales</taxon>
        <taxon>Pseudonocardiaceae</taxon>
        <taxon>Amycolatopsis</taxon>
    </lineage>
</organism>
<proteinExistence type="predicted"/>
<comment type="caution">
    <text evidence="1">The sequence shown here is derived from an EMBL/GenBank/DDBJ whole genome shotgun (WGS) entry which is preliminary data.</text>
</comment>
<dbReference type="Proteomes" id="UP001500192">
    <property type="component" value="Unassembled WGS sequence"/>
</dbReference>
<sequence length="152" mass="17727">MRITDPRKMYWNIGTENTKLPEDREEMVRQWQDLAQRAADKIAESGIPVRISDRRNPLEHGPGAIVNVHPTHPFGVTLDWELQNEFEEAISNEEISPEARTARYRRRIIVREIMLDATLRLLHTAGFITMKDHEEGDYYHYRVIAAPGDYPC</sequence>
<dbReference type="RefSeq" id="WP_346051733.1">
    <property type="nucleotide sequence ID" value="NZ_BAABIB010000011.1"/>
</dbReference>
<name>A0ABP9PXS0_9PSEU</name>
<protein>
    <submittedName>
        <fullName evidence="1">Uncharacterized protein</fullName>
    </submittedName>
</protein>
<evidence type="ECO:0000313" key="1">
    <source>
        <dbReference type="EMBL" id="GAA5152469.1"/>
    </source>
</evidence>